<feature type="transmembrane region" description="Helical" evidence="1">
    <location>
        <begin position="7"/>
        <end position="31"/>
    </location>
</feature>
<keyword evidence="1" id="KW-0812">Transmembrane</keyword>
<dbReference type="RefSeq" id="WP_008272552.1">
    <property type="nucleotide sequence ID" value="NZ_AAXW01000001.1"/>
</dbReference>
<keyword evidence="3" id="KW-1185">Reference proteome</keyword>
<protein>
    <submittedName>
        <fullName evidence="2">Uncharacterized protein</fullName>
    </submittedName>
</protein>
<sequence>MERPKGVIILAILSLLGGILGIISSLLFFVFGSLGTVGGFLAGQADFTGSSFVMVITAIIGLVNSVFSLGVSYGLFAMKNWAWAMAVVIQFIYALTYITSLLNGKNIIGSLISLGIAGFILYYLYQPNVKEAFQISPSVD</sequence>
<evidence type="ECO:0000313" key="3">
    <source>
        <dbReference type="Proteomes" id="UP000003781"/>
    </source>
</evidence>
<dbReference type="AlphaFoldDB" id="A3IGX2"/>
<comment type="caution">
    <text evidence="2">The sequence shown here is derived from an EMBL/GenBank/DDBJ whole genome shotgun (WGS) entry which is preliminary data.</text>
</comment>
<feature type="transmembrane region" description="Helical" evidence="1">
    <location>
        <begin position="51"/>
        <end position="76"/>
    </location>
</feature>
<gene>
    <name evidence="2" type="ORF">CY0110_10077</name>
</gene>
<keyword evidence="1" id="KW-0472">Membrane</keyword>
<feature type="transmembrane region" description="Helical" evidence="1">
    <location>
        <begin position="107"/>
        <end position="125"/>
    </location>
</feature>
<proteinExistence type="predicted"/>
<name>A3IGX2_9CHRO</name>
<feature type="transmembrane region" description="Helical" evidence="1">
    <location>
        <begin position="83"/>
        <end position="101"/>
    </location>
</feature>
<dbReference type="OrthoDB" id="582603at2"/>
<reference evidence="2 3" key="1">
    <citation type="submission" date="2007-03" db="EMBL/GenBank/DDBJ databases">
        <authorList>
            <person name="Stal L."/>
            <person name="Ferriera S."/>
            <person name="Johnson J."/>
            <person name="Kravitz S."/>
            <person name="Beeson K."/>
            <person name="Sutton G."/>
            <person name="Rogers Y.-H."/>
            <person name="Friedman R."/>
            <person name="Frazier M."/>
            <person name="Venter J.C."/>
        </authorList>
    </citation>
    <scope>NUCLEOTIDE SEQUENCE [LARGE SCALE GENOMIC DNA]</scope>
    <source>
        <strain evidence="2 3">CCY0110</strain>
    </source>
</reference>
<dbReference type="eggNOG" id="ENOG5032VGA">
    <property type="taxonomic scope" value="Bacteria"/>
</dbReference>
<accession>A3IGX2</accession>
<dbReference type="EMBL" id="AAXW01000001">
    <property type="protein sequence ID" value="EAZ94214.1"/>
    <property type="molecule type" value="Genomic_DNA"/>
</dbReference>
<evidence type="ECO:0000256" key="1">
    <source>
        <dbReference type="SAM" id="Phobius"/>
    </source>
</evidence>
<keyword evidence="1" id="KW-1133">Transmembrane helix</keyword>
<organism evidence="2 3">
    <name type="scientific">Crocosphaera chwakensis CCY0110</name>
    <dbReference type="NCBI Taxonomy" id="391612"/>
    <lineage>
        <taxon>Bacteria</taxon>
        <taxon>Bacillati</taxon>
        <taxon>Cyanobacteriota</taxon>
        <taxon>Cyanophyceae</taxon>
        <taxon>Oscillatoriophycideae</taxon>
        <taxon>Chroococcales</taxon>
        <taxon>Aphanothecaceae</taxon>
        <taxon>Crocosphaera</taxon>
        <taxon>Crocosphaera chwakensis</taxon>
    </lineage>
</organism>
<dbReference type="Proteomes" id="UP000003781">
    <property type="component" value="Unassembled WGS sequence"/>
</dbReference>
<evidence type="ECO:0000313" key="2">
    <source>
        <dbReference type="EMBL" id="EAZ94214.1"/>
    </source>
</evidence>